<sequence length="14" mass="1526">MIGSLLHPPMGFEP</sequence>
<protein>
    <submittedName>
        <fullName evidence="1">Protein AIG1</fullName>
    </submittedName>
</protein>
<reference evidence="1" key="1">
    <citation type="submission" date="2018-02" db="EMBL/GenBank/DDBJ databases">
        <title>Rhizophora mucronata_Transcriptome.</title>
        <authorList>
            <person name="Meera S.P."/>
            <person name="Sreeshan A."/>
            <person name="Augustine A."/>
        </authorList>
    </citation>
    <scope>NUCLEOTIDE SEQUENCE</scope>
    <source>
        <tissue evidence="1">Leaf</tissue>
    </source>
</reference>
<accession>A0A2P2PL94</accession>
<organism evidence="1">
    <name type="scientific">Rhizophora mucronata</name>
    <name type="common">Asiatic mangrove</name>
    <dbReference type="NCBI Taxonomy" id="61149"/>
    <lineage>
        <taxon>Eukaryota</taxon>
        <taxon>Viridiplantae</taxon>
        <taxon>Streptophyta</taxon>
        <taxon>Embryophyta</taxon>
        <taxon>Tracheophyta</taxon>
        <taxon>Spermatophyta</taxon>
        <taxon>Magnoliopsida</taxon>
        <taxon>eudicotyledons</taxon>
        <taxon>Gunneridae</taxon>
        <taxon>Pentapetalae</taxon>
        <taxon>rosids</taxon>
        <taxon>fabids</taxon>
        <taxon>Malpighiales</taxon>
        <taxon>Rhizophoraceae</taxon>
        <taxon>Rhizophora</taxon>
    </lineage>
</organism>
<dbReference type="EMBL" id="GGEC01075014">
    <property type="protein sequence ID" value="MBX55498.1"/>
    <property type="molecule type" value="Transcribed_RNA"/>
</dbReference>
<evidence type="ECO:0000313" key="1">
    <source>
        <dbReference type="EMBL" id="MBX55498.1"/>
    </source>
</evidence>
<name>A0A2P2PL94_RHIMU</name>
<proteinExistence type="predicted"/>